<dbReference type="Pfam" id="PF12311">
    <property type="entry name" value="DUF3632"/>
    <property type="match status" value="1"/>
</dbReference>
<dbReference type="Proteomes" id="UP000745764">
    <property type="component" value="Unassembled WGS sequence"/>
</dbReference>
<dbReference type="PANTHER" id="PTHR38797">
    <property type="entry name" value="NUCLEAR PORE COMPLEX PROTEIN NUP85-RELATED"/>
    <property type="match status" value="1"/>
</dbReference>
<evidence type="ECO:0000313" key="2">
    <source>
        <dbReference type="Proteomes" id="UP000745764"/>
    </source>
</evidence>
<evidence type="ECO:0000313" key="1">
    <source>
        <dbReference type="EMBL" id="CAD0114647.1"/>
    </source>
</evidence>
<protein>
    <submittedName>
        <fullName evidence="1">Uncharacterized protein</fullName>
    </submittedName>
</protein>
<dbReference type="AlphaFoldDB" id="A0A9N8KUU0"/>
<dbReference type="InterPro" id="IPR053204">
    <property type="entry name" value="Oxopyrrolidines_Biosynth-assoc"/>
</dbReference>
<dbReference type="InterPro" id="IPR022085">
    <property type="entry name" value="OpdG"/>
</dbReference>
<accession>A0A9N8KUU0</accession>
<sequence>MTDAWFENVIESDGIDGEGCRRSEAMTLKLYLRDEISIDQASQQLALPTETCALPGDPLIYLWGVLQDAMVELPHSAQKITPLLLQLQKRPDVRLREEQRTDALSDKQWTLWNDLPGFANMWYDMHWWYYGSQWRVDKLRFENQDAVVNIPRIAVADALLSVSGILGERAKAEGLARLAHTLEDEDAVLRVEILILREWLLNAGDMLFGMCRDGFQHDLLDNSVELEKKSVGKPRRELWKEDSDASLPRWQFWKQRLGNIEQDMELEDDVRVAARVCLEVMGQY</sequence>
<reference evidence="1" key="1">
    <citation type="submission" date="2020-06" db="EMBL/GenBank/DDBJ databases">
        <authorList>
            <person name="Onetto C."/>
        </authorList>
    </citation>
    <scope>NUCLEOTIDE SEQUENCE</scope>
</reference>
<dbReference type="EMBL" id="CAINUL010000018">
    <property type="protein sequence ID" value="CAD0114647.1"/>
    <property type="molecule type" value="Genomic_DNA"/>
</dbReference>
<dbReference type="OrthoDB" id="5392447at2759"/>
<proteinExistence type="predicted"/>
<dbReference type="PANTHER" id="PTHR38797:SF4">
    <property type="entry name" value="NUCLEAR PORE COMPLEX PROTEIN NUP85"/>
    <property type="match status" value="1"/>
</dbReference>
<gene>
    <name evidence="1" type="ORF">AWRI4620_LOCUS8902</name>
</gene>
<keyword evidence="2" id="KW-1185">Reference proteome</keyword>
<comment type="caution">
    <text evidence="1">The sequence shown here is derived from an EMBL/GenBank/DDBJ whole genome shotgun (WGS) entry which is preliminary data.</text>
</comment>
<name>A0A9N8KUU0_9PEZI</name>
<organism evidence="1 2">
    <name type="scientific">Aureobasidium uvarum</name>
    <dbReference type="NCBI Taxonomy" id="2773716"/>
    <lineage>
        <taxon>Eukaryota</taxon>
        <taxon>Fungi</taxon>
        <taxon>Dikarya</taxon>
        <taxon>Ascomycota</taxon>
        <taxon>Pezizomycotina</taxon>
        <taxon>Dothideomycetes</taxon>
        <taxon>Dothideomycetidae</taxon>
        <taxon>Dothideales</taxon>
        <taxon>Saccotheciaceae</taxon>
        <taxon>Aureobasidium</taxon>
    </lineage>
</organism>